<dbReference type="STRING" id="416450.A0A1V6QCP3"/>
<dbReference type="Gene3D" id="1.25.40.10">
    <property type="entry name" value="Tetratricopeptide repeat domain"/>
    <property type="match status" value="1"/>
</dbReference>
<gene>
    <name evidence="3" type="ORF">PENANT_c007G08348</name>
</gene>
<feature type="domain" description="SET" evidence="2">
    <location>
        <begin position="352"/>
        <end position="546"/>
    </location>
</feature>
<accession>A0A1V6QCP3</accession>
<dbReference type="PANTHER" id="PTHR47643:SF2">
    <property type="entry name" value="TPR DOMAIN PROTEIN (AFU_ORTHOLOGUE AFUA_5G12710)"/>
    <property type="match status" value="1"/>
</dbReference>
<dbReference type="EMBL" id="MDYN01000007">
    <property type="protein sequence ID" value="OQD86802.1"/>
    <property type="molecule type" value="Genomic_DNA"/>
</dbReference>
<feature type="repeat" description="TPR" evidence="1">
    <location>
        <begin position="202"/>
        <end position="235"/>
    </location>
</feature>
<dbReference type="OrthoDB" id="438641at2759"/>
<dbReference type="InterPro" id="IPR019734">
    <property type="entry name" value="TPR_rpt"/>
</dbReference>
<dbReference type="PROSITE" id="PS50280">
    <property type="entry name" value="SET"/>
    <property type="match status" value="1"/>
</dbReference>
<dbReference type="InterPro" id="IPR046341">
    <property type="entry name" value="SET_dom_sf"/>
</dbReference>
<dbReference type="SMART" id="SM00028">
    <property type="entry name" value="TPR"/>
    <property type="match status" value="3"/>
</dbReference>
<keyword evidence="1" id="KW-0802">TPR repeat</keyword>
<dbReference type="AlphaFoldDB" id="A0A1V6QCP3"/>
<evidence type="ECO:0000256" key="1">
    <source>
        <dbReference type="PROSITE-ProRule" id="PRU00339"/>
    </source>
</evidence>
<dbReference type="SUPFAM" id="SSF82199">
    <property type="entry name" value="SET domain"/>
    <property type="match status" value="1"/>
</dbReference>
<dbReference type="Proteomes" id="UP000191672">
    <property type="component" value="Unassembled WGS sequence"/>
</dbReference>
<reference evidence="4" key="1">
    <citation type="journal article" date="2017" name="Nat. Microbiol.">
        <title>Global analysis of biosynthetic gene clusters reveals vast potential of secondary metabolite production in Penicillium species.</title>
        <authorList>
            <person name="Nielsen J.C."/>
            <person name="Grijseels S."/>
            <person name="Prigent S."/>
            <person name="Ji B."/>
            <person name="Dainat J."/>
            <person name="Nielsen K.F."/>
            <person name="Frisvad J.C."/>
            <person name="Workman M."/>
            <person name="Nielsen J."/>
        </authorList>
    </citation>
    <scope>NUCLEOTIDE SEQUENCE [LARGE SCALE GENOMIC DNA]</scope>
    <source>
        <strain evidence="4">IBT 31811</strain>
    </source>
</reference>
<dbReference type="PROSITE" id="PS50005">
    <property type="entry name" value="TPR"/>
    <property type="match status" value="1"/>
</dbReference>
<organism evidence="3 4">
    <name type="scientific">Penicillium antarcticum</name>
    <dbReference type="NCBI Taxonomy" id="416450"/>
    <lineage>
        <taxon>Eukaryota</taxon>
        <taxon>Fungi</taxon>
        <taxon>Dikarya</taxon>
        <taxon>Ascomycota</taxon>
        <taxon>Pezizomycotina</taxon>
        <taxon>Eurotiomycetes</taxon>
        <taxon>Eurotiomycetidae</taxon>
        <taxon>Eurotiales</taxon>
        <taxon>Aspergillaceae</taxon>
        <taxon>Penicillium</taxon>
    </lineage>
</organism>
<dbReference type="SMART" id="SM00317">
    <property type="entry name" value="SET"/>
    <property type="match status" value="1"/>
</dbReference>
<dbReference type="InterPro" id="IPR001214">
    <property type="entry name" value="SET_dom"/>
</dbReference>
<evidence type="ECO:0000259" key="2">
    <source>
        <dbReference type="PROSITE" id="PS50280"/>
    </source>
</evidence>
<evidence type="ECO:0000313" key="3">
    <source>
        <dbReference type="EMBL" id="OQD86802.1"/>
    </source>
</evidence>
<dbReference type="Pfam" id="PF00856">
    <property type="entry name" value="SET"/>
    <property type="match status" value="1"/>
</dbReference>
<protein>
    <recommendedName>
        <fullName evidence="2">SET domain-containing protein</fullName>
    </recommendedName>
</protein>
<name>A0A1V6QCP3_9EURO</name>
<evidence type="ECO:0000313" key="4">
    <source>
        <dbReference type="Proteomes" id="UP000191672"/>
    </source>
</evidence>
<dbReference type="InterPro" id="IPR053209">
    <property type="entry name" value="Gramillin-biosynth_MTr"/>
</dbReference>
<sequence>MDTYNVSNVPAYLRILNGHKQSLKNARNLKGRPASSEKSRNEILMQFSFRRLMSSQRQPKSSVNIRSSFLPLAYTPCTTSFKDLNRVMIKDLCLETHHRGTYVLLRTITPTDTLTAAMVIVEDEEESVLMLQLYNQGQELSGRNDLNKGTVIVVKEPYVKVMSDGDYGLRVDHLSDVKFIPEFDSLVPLSWRRKVSEADESSNSWKLKGNDFFNKASYRAAIECYTEALNSHPSSEVAVATQLNRALTFLKTHRFDAALLDVEEAACAPSPSEKALFRKAQALYNLQRFQESCEAHKLLRERYPKNSSAAQEFKRASARLDEQTSGEYKFRLLHLEARKRQPPHLDRGSFIGPVSVQPTKSHGRGLFTIEAVKAGDLLFCEKAFAHAFHDAKSTTHDLNLLINAQSDTMTLGTQAELIELAVQRLYKNPSVLPAFIDLHHGAYKPVAVQEIDGIPIVDTFLVGRIIQLNCFGCPLSSRESHMSAMRNDETAKKSNEQFHSCGIWRLASYVNHSCFSNARRSFIGDMMVVRATKDLAPGTELTFWYKSPFTRDSKGDPMDLGHWGFECDCAICQEIQKTDKTVMSKRTRLEADLQKLFNLGAKHSSRIEKSISGLAETYTQLASVVPRLALWKPCLSLAAIFAASHKPKRTVEFGLKALESLGYVIDGGKLPHAAGTPLSVKEWGLMTDGVVGCWMILSGAYETVAPGLEAQAKQYARISYRICVGEDSTFEETYGKLSQRPDGFLETAQ</sequence>
<dbReference type="InterPro" id="IPR011990">
    <property type="entry name" value="TPR-like_helical_dom_sf"/>
</dbReference>
<proteinExistence type="predicted"/>
<dbReference type="SUPFAM" id="SSF48452">
    <property type="entry name" value="TPR-like"/>
    <property type="match status" value="1"/>
</dbReference>
<dbReference type="Gene3D" id="2.170.270.10">
    <property type="entry name" value="SET domain"/>
    <property type="match status" value="1"/>
</dbReference>
<dbReference type="PANTHER" id="PTHR47643">
    <property type="entry name" value="TPR DOMAIN PROTEIN (AFU_ORTHOLOGUE AFUA_5G12710)"/>
    <property type="match status" value="1"/>
</dbReference>
<comment type="caution">
    <text evidence="3">The sequence shown here is derived from an EMBL/GenBank/DDBJ whole genome shotgun (WGS) entry which is preliminary data.</text>
</comment>
<keyword evidence="4" id="KW-1185">Reference proteome</keyword>